<organism evidence="2 3">
    <name type="scientific">Pseudomonas sivasensis</name>
    <dbReference type="NCBI Taxonomy" id="1880678"/>
    <lineage>
        <taxon>Bacteria</taxon>
        <taxon>Pseudomonadati</taxon>
        <taxon>Pseudomonadota</taxon>
        <taxon>Gammaproteobacteria</taxon>
        <taxon>Pseudomonadales</taxon>
        <taxon>Pseudomonadaceae</taxon>
        <taxon>Pseudomonas</taxon>
    </lineage>
</organism>
<reference evidence="2 3" key="1">
    <citation type="submission" date="2024-10" db="EMBL/GenBank/DDBJ databases">
        <title>The Natural Products Discovery Center: Release of the First 8490 Sequenced Strains for Exploring Actinobacteria Biosynthetic Diversity.</title>
        <authorList>
            <person name="Kalkreuter E."/>
            <person name="Kautsar S.A."/>
            <person name="Yang D."/>
            <person name="Bader C.D."/>
            <person name="Teijaro C.N."/>
            <person name="Fluegel L."/>
            <person name="Davis C.M."/>
            <person name="Simpson J.R."/>
            <person name="Lauterbach L."/>
            <person name="Steele A.D."/>
            <person name="Gui C."/>
            <person name="Meng S."/>
            <person name="Li G."/>
            <person name="Viehrig K."/>
            <person name="Ye F."/>
            <person name="Su P."/>
            <person name="Kiefer A.F."/>
            <person name="Nichols A."/>
            <person name="Cepeda A.J."/>
            <person name="Yan W."/>
            <person name="Fan B."/>
            <person name="Jiang Y."/>
            <person name="Adhikari A."/>
            <person name="Zheng C.-J."/>
            <person name="Schuster L."/>
            <person name="Cowan T.M."/>
            <person name="Smanski M.J."/>
            <person name="Chevrette M.G."/>
            <person name="De Carvalho L.P.S."/>
            <person name="Shen B."/>
        </authorList>
    </citation>
    <scope>NUCLEOTIDE SEQUENCE [LARGE SCALE GENOMIC DNA]</scope>
    <source>
        <strain evidence="2 3">NPDC087581</strain>
    </source>
</reference>
<feature type="transmembrane region" description="Helical" evidence="1">
    <location>
        <begin position="103"/>
        <end position="125"/>
    </location>
</feature>
<keyword evidence="1" id="KW-0812">Transmembrane</keyword>
<feature type="transmembrane region" description="Helical" evidence="1">
    <location>
        <begin position="12"/>
        <end position="32"/>
    </location>
</feature>
<dbReference type="RefSeq" id="WP_122756096.1">
    <property type="nucleotide sequence ID" value="NZ_JAAOWU010000003.1"/>
</dbReference>
<keyword evidence="1" id="KW-1133">Transmembrane helix</keyword>
<keyword evidence="1" id="KW-0472">Membrane</keyword>
<dbReference type="Proteomes" id="UP001617213">
    <property type="component" value="Unassembled WGS sequence"/>
</dbReference>
<feature type="transmembrane region" description="Helical" evidence="1">
    <location>
        <begin position="47"/>
        <end position="71"/>
    </location>
</feature>
<sequence length="135" mass="15298">MKIRIWLKSFALLMLVGLVLSTTLHLALYLPFIVKYVGVGSSLGQKMLIFTAMDILAYLVWVLPAGLLLIFNLRKSAYGVMLIVILTSLKFPEALALAQLLMWLWAVCLVLRTVLLAVWLSGCKLRDLYNYHRSK</sequence>
<name>A0ABW8E621_9PSED</name>
<gene>
    <name evidence="2" type="ORF">ACIOWJ_24800</name>
</gene>
<proteinExistence type="predicted"/>
<accession>A0ABW8E621</accession>
<evidence type="ECO:0000313" key="3">
    <source>
        <dbReference type="Proteomes" id="UP001617213"/>
    </source>
</evidence>
<protein>
    <submittedName>
        <fullName evidence="2">Uncharacterized protein</fullName>
    </submittedName>
</protein>
<evidence type="ECO:0000256" key="1">
    <source>
        <dbReference type="SAM" id="Phobius"/>
    </source>
</evidence>
<dbReference type="EMBL" id="JBIUWZ010000051">
    <property type="protein sequence ID" value="MFJ2681289.1"/>
    <property type="molecule type" value="Genomic_DNA"/>
</dbReference>
<feature type="transmembrane region" description="Helical" evidence="1">
    <location>
        <begin position="78"/>
        <end position="97"/>
    </location>
</feature>
<keyword evidence="3" id="KW-1185">Reference proteome</keyword>
<comment type="caution">
    <text evidence="2">The sequence shown here is derived from an EMBL/GenBank/DDBJ whole genome shotgun (WGS) entry which is preliminary data.</text>
</comment>
<evidence type="ECO:0000313" key="2">
    <source>
        <dbReference type="EMBL" id="MFJ2681289.1"/>
    </source>
</evidence>